<accession>X1SSG2</accession>
<proteinExistence type="predicted"/>
<sequence>MAGELMGAHDIATKVMLEPDLVFEFVNFSLEIISEYANALFDAGADTIAVLEP</sequence>
<dbReference type="AlphaFoldDB" id="X1SSG2"/>
<name>X1SSG2_9ZZZZ</name>
<evidence type="ECO:0008006" key="2">
    <source>
        <dbReference type="Google" id="ProtNLM"/>
    </source>
</evidence>
<dbReference type="Gene3D" id="3.20.20.210">
    <property type="match status" value="1"/>
</dbReference>
<comment type="caution">
    <text evidence="1">The sequence shown here is derived from an EMBL/GenBank/DDBJ whole genome shotgun (WGS) entry which is preliminary data.</text>
</comment>
<reference evidence="1" key="1">
    <citation type="journal article" date="2014" name="Front. Microbiol.">
        <title>High frequency of phylogenetically diverse reductive dehalogenase-homologous genes in deep subseafloor sedimentary metagenomes.</title>
        <authorList>
            <person name="Kawai M."/>
            <person name="Futagami T."/>
            <person name="Toyoda A."/>
            <person name="Takaki Y."/>
            <person name="Nishi S."/>
            <person name="Hori S."/>
            <person name="Arai W."/>
            <person name="Tsubouchi T."/>
            <person name="Morono Y."/>
            <person name="Uchiyama I."/>
            <person name="Ito T."/>
            <person name="Fujiyama A."/>
            <person name="Inagaki F."/>
            <person name="Takami H."/>
        </authorList>
    </citation>
    <scope>NUCLEOTIDE SEQUENCE</scope>
    <source>
        <strain evidence="1">Expedition CK06-06</strain>
    </source>
</reference>
<feature type="non-terminal residue" evidence="1">
    <location>
        <position position="53"/>
    </location>
</feature>
<protein>
    <recommendedName>
        <fullName evidence="2">Uroporphyrinogen decarboxylase (URO-D) domain-containing protein</fullName>
    </recommendedName>
</protein>
<dbReference type="SUPFAM" id="SSF51726">
    <property type="entry name" value="UROD/MetE-like"/>
    <property type="match status" value="1"/>
</dbReference>
<dbReference type="EMBL" id="BARW01000900">
    <property type="protein sequence ID" value="GAI70769.1"/>
    <property type="molecule type" value="Genomic_DNA"/>
</dbReference>
<evidence type="ECO:0000313" key="1">
    <source>
        <dbReference type="EMBL" id="GAI70769.1"/>
    </source>
</evidence>
<gene>
    <name evidence="1" type="ORF">S12H4_03271</name>
</gene>
<dbReference type="InterPro" id="IPR038071">
    <property type="entry name" value="UROD/MetE-like_sf"/>
</dbReference>
<organism evidence="1">
    <name type="scientific">marine sediment metagenome</name>
    <dbReference type="NCBI Taxonomy" id="412755"/>
    <lineage>
        <taxon>unclassified sequences</taxon>
        <taxon>metagenomes</taxon>
        <taxon>ecological metagenomes</taxon>
    </lineage>
</organism>